<evidence type="ECO:0000313" key="8">
    <source>
        <dbReference type="EMBL" id="PJI93883.1"/>
    </source>
</evidence>
<feature type="transmembrane region" description="Helical" evidence="6">
    <location>
        <begin position="435"/>
        <end position="456"/>
    </location>
</feature>
<feature type="transmembrane region" description="Helical" evidence="6">
    <location>
        <begin position="391"/>
        <end position="414"/>
    </location>
</feature>
<evidence type="ECO:0000256" key="1">
    <source>
        <dbReference type="ARBA" id="ARBA00004651"/>
    </source>
</evidence>
<organism evidence="8 9">
    <name type="scientific">Luteimicrobium subarcticum</name>
    <dbReference type="NCBI Taxonomy" id="620910"/>
    <lineage>
        <taxon>Bacteria</taxon>
        <taxon>Bacillati</taxon>
        <taxon>Actinomycetota</taxon>
        <taxon>Actinomycetes</taxon>
        <taxon>Micrococcales</taxon>
        <taxon>Luteimicrobium</taxon>
    </lineage>
</organism>
<reference evidence="8 9" key="1">
    <citation type="submission" date="2017-11" db="EMBL/GenBank/DDBJ databases">
        <title>Genomic Encyclopedia of Archaeal and Bacterial Type Strains, Phase II (KMG-II): From Individual Species to Whole Genera.</title>
        <authorList>
            <person name="Goeker M."/>
        </authorList>
    </citation>
    <scope>NUCLEOTIDE SEQUENCE [LARGE SCALE GENOMIC DNA]</scope>
    <source>
        <strain evidence="8 9">DSM 22413</strain>
    </source>
</reference>
<feature type="transmembrane region" description="Helical" evidence="6">
    <location>
        <begin position="100"/>
        <end position="118"/>
    </location>
</feature>
<feature type="transmembrane region" description="Helical" evidence="6">
    <location>
        <begin position="255"/>
        <end position="272"/>
    </location>
</feature>
<name>A0A2M8WSH5_9MICO</name>
<feature type="transmembrane region" description="Helical" evidence="6">
    <location>
        <begin position="163"/>
        <end position="180"/>
    </location>
</feature>
<evidence type="ECO:0000256" key="4">
    <source>
        <dbReference type="ARBA" id="ARBA00022989"/>
    </source>
</evidence>
<dbReference type="GO" id="GO:0022857">
    <property type="term" value="F:transmembrane transporter activity"/>
    <property type="evidence" value="ECO:0007669"/>
    <property type="project" value="InterPro"/>
</dbReference>
<dbReference type="PANTHER" id="PTHR42718">
    <property type="entry name" value="MAJOR FACILITATOR SUPERFAMILY MULTIDRUG TRANSPORTER MFSC"/>
    <property type="match status" value="1"/>
</dbReference>
<dbReference type="Gene3D" id="1.20.1250.20">
    <property type="entry name" value="MFS general substrate transporter like domains"/>
    <property type="match status" value="1"/>
</dbReference>
<feature type="transmembrane region" description="Helical" evidence="6">
    <location>
        <begin position="192"/>
        <end position="211"/>
    </location>
</feature>
<evidence type="ECO:0000256" key="3">
    <source>
        <dbReference type="ARBA" id="ARBA00022692"/>
    </source>
</evidence>
<evidence type="ECO:0000256" key="2">
    <source>
        <dbReference type="ARBA" id="ARBA00022448"/>
    </source>
</evidence>
<dbReference type="InterPro" id="IPR020846">
    <property type="entry name" value="MFS_dom"/>
</dbReference>
<feature type="transmembrane region" description="Helical" evidence="6">
    <location>
        <begin position="124"/>
        <end position="143"/>
    </location>
</feature>
<evidence type="ECO:0000256" key="5">
    <source>
        <dbReference type="ARBA" id="ARBA00023136"/>
    </source>
</evidence>
<feature type="transmembrane region" description="Helical" evidence="6">
    <location>
        <begin position="324"/>
        <end position="353"/>
    </location>
</feature>
<dbReference type="Pfam" id="PF07690">
    <property type="entry name" value="MFS_1"/>
    <property type="match status" value="2"/>
</dbReference>
<protein>
    <submittedName>
        <fullName evidence="8">MFS transporter</fullName>
    </submittedName>
</protein>
<keyword evidence="5 6" id="KW-0472">Membrane</keyword>
<feature type="transmembrane region" description="Helical" evidence="6">
    <location>
        <begin position="293"/>
        <end position="312"/>
    </location>
</feature>
<dbReference type="GO" id="GO:0005886">
    <property type="term" value="C:plasma membrane"/>
    <property type="evidence" value="ECO:0007669"/>
    <property type="project" value="UniProtKB-SubCell"/>
</dbReference>
<evidence type="ECO:0000256" key="6">
    <source>
        <dbReference type="SAM" id="Phobius"/>
    </source>
</evidence>
<evidence type="ECO:0000313" key="9">
    <source>
        <dbReference type="Proteomes" id="UP000231586"/>
    </source>
</evidence>
<dbReference type="AlphaFoldDB" id="A0A2M8WSH5"/>
<dbReference type="EMBL" id="PGTZ01000007">
    <property type="protein sequence ID" value="PJI93883.1"/>
    <property type="molecule type" value="Genomic_DNA"/>
</dbReference>
<comment type="subcellular location">
    <subcellularLocation>
        <location evidence="1">Cell membrane</location>
        <topology evidence="1">Multi-pass membrane protein</topology>
    </subcellularLocation>
</comment>
<feature type="transmembrane region" description="Helical" evidence="6">
    <location>
        <begin position="231"/>
        <end position="249"/>
    </location>
</feature>
<feature type="transmembrane region" description="Helical" evidence="6">
    <location>
        <begin position="468"/>
        <end position="490"/>
    </location>
</feature>
<dbReference type="Proteomes" id="UP000231586">
    <property type="component" value="Unassembled WGS sequence"/>
</dbReference>
<feature type="domain" description="Major facilitator superfamily (MFS) profile" evidence="7">
    <location>
        <begin position="24"/>
        <end position="492"/>
    </location>
</feature>
<keyword evidence="3 6" id="KW-0812">Transmembrane</keyword>
<dbReference type="PROSITE" id="PS50850">
    <property type="entry name" value="MFS"/>
    <property type="match status" value="1"/>
</dbReference>
<proteinExistence type="predicted"/>
<dbReference type="InterPro" id="IPR011701">
    <property type="entry name" value="MFS"/>
</dbReference>
<dbReference type="PANTHER" id="PTHR42718:SF9">
    <property type="entry name" value="MAJOR FACILITATOR SUPERFAMILY MULTIDRUG TRANSPORTER MFSC"/>
    <property type="match status" value="1"/>
</dbReference>
<gene>
    <name evidence="8" type="ORF">CLV34_1363</name>
</gene>
<keyword evidence="4 6" id="KW-1133">Transmembrane helix</keyword>
<dbReference type="InterPro" id="IPR036259">
    <property type="entry name" value="MFS_trans_sf"/>
</dbReference>
<dbReference type="SUPFAM" id="SSF103473">
    <property type="entry name" value="MFS general substrate transporter"/>
    <property type="match status" value="1"/>
</dbReference>
<feature type="transmembrane region" description="Helical" evidence="6">
    <location>
        <begin position="365"/>
        <end position="385"/>
    </location>
</feature>
<evidence type="ECO:0000259" key="7">
    <source>
        <dbReference type="PROSITE" id="PS50850"/>
    </source>
</evidence>
<keyword evidence="9" id="KW-1185">Reference proteome</keyword>
<keyword evidence="2" id="KW-0813">Transport</keyword>
<accession>A0A2M8WSH5</accession>
<comment type="caution">
    <text evidence="8">The sequence shown here is derived from an EMBL/GenBank/DDBJ whole genome shotgun (WGS) entry which is preliminary data.</text>
</comment>
<sequence length="519" mass="53343">MPEAYGAPEAHGAPVPPGGRRRGVGSLAALGGIVGYLVCVELTSGIVQGYYEPLLSDIARHLGIHDADVNWFEASQLLLSAIAVPVLAKLGDVVGYRRVLLWTTAVTALGAWGVALAPSFWTYLVAWTLMGTYTVWLPLEIALIHHRARRRPDARGLTRKASGVIVAALQAGVIFGALVAGQLGDGLGGDRIWMTLSVPALAVTAVFFVVLRKVPESPDVAGGRVDAGGAVLLSAALLAVGVGLLGLRLDGPDAWWVWLLVAVGLALLWPFARYELRQDDPLVDLRVVARPSLWPVLVTSGLFGVSVLGAQGPLSTFARTDPDAYGYGLGASAFTVSLLIGGYVVASLAGALTFARVSERTTPRLALVGATVLVALGYLLFLPFHDATGQVLANMVVAGLGSGALVAALPAAAAAAAPRERTAVATGLTNTTRTLGGSFASAVFALALASGATTTLDGDVGTAGSLRGYMVVWAVCGVTGLVAAALLLVVPRLAFADTAATAAAAGTTDRRTDRPEDHA</sequence>